<name>A0ABD5FIF8_ENTCA</name>
<evidence type="ECO:0000256" key="7">
    <source>
        <dbReference type="ARBA" id="ARBA00023136"/>
    </source>
</evidence>
<dbReference type="InterPro" id="IPR036019">
    <property type="entry name" value="MscL_channel"/>
</dbReference>
<evidence type="ECO:0000256" key="5">
    <source>
        <dbReference type="ARBA" id="ARBA00022989"/>
    </source>
</evidence>
<sequence length="129" mass="14360">MIKEFKTFILKGDVLDLAVGVDIGGVFTAIVNDGVTGFITPLITLIISMFTNTTKLFRGLSVLSWTPKKGVNFEFGDVISEIITFLITEVVLFIVVKSVSKMKQLNKKETEIEPEEAQPTAEDYLKDNR</sequence>
<feature type="transmembrane region" description="Helical" evidence="10">
    <location>
        <begin position="78"/>
        <end position="96"/>
    </location>
</feature>
<keyword evidence="7 10" id="KW-0472">Membrane</keyword>
<feature type="transmembrane region" description="Helical" evidence="10">
    <location>
        <begin position="38"/>
        <end position="57"/>
    </location>
</feature>
<dbReference type="NCBIfam" id="TIGR00220">
    <property type="entry name" value="mscL"/>
    <property type="match status" value="1"/>
</dbReference>
<keyword evidence="4 10" id="KW-0812">Transmembrane</keyword>
<evidence type="ECO:0000313" key="12">
    <source>
        <dbReference type="Proteomes" id="UP001253851"/>
    </source>
</evidence>
<comment type="subcellular location">
    <subcellularLocation>
        <location evidence="1">Membrane</location>
        <topology evidence="1">Multi-pass membrane protein</topology>
    </subcellularLocation>
</comment>
<evidence type="ECO:0000256" key="8">
    <source>
        <dbReference type="ARBA" id="ARBA00023303"/>
    </source>
</evidence>
<organism evidence="11 12">
    <name type="scientific">Enterococcus casseliflavus</name>
    <name type="common">Enterococcus flavescens</name>
    <dbReference type="NCBI Taxonomy" id="37734"/>
    <lineage>
        <taxon>Bacteria</taxon>
        <taxon>Bacillati</taxon>
        <taxon>Bacillota</taxon>
        <taxon>Bacilli</taxon>
        <taxon>Lactobacillales</taxon>
        <taxon>Enterococcaceae</taxon>
        <taxon>Enterococcus</taxon>
    </lineage>
</organism>
<dbReference type="Pfam" id="PF01741">
    <property type="entry name" value="MscL"/>
    <property type="match status" value="1"/>
</dbReference>
<dbReference type="GO" id="GO:0034220">
    <property type="term" value="P:monoatomic ion transmembrane transport"/>
    <property type="evidence" value="ECO:0007669"/>
    <property type="project" value="UniProtKB-KW"/>
</dbReference>
<dbReference type="PANTHER" id="PTHR30266">
    <property type="entry name" value="MECHANOSENSITIVE CHANNEL MSCL"/>
    <property type="match status" value="1"/>
</dbReference>
<evidence type="ECO:0000313" key="11">
    <source>
        <dbReference type="EMBL" id="MDT2982037.1"/>
    </source>
</evidence>
<feature type="region of interest" description="Disordered" evidence="9">
    <location>
        <begin position="105"/>
        <end position="129"/>
    </location>
</feature>
<dbReference type="AlphaFoldDB" id="A0ABD5FIF8"/>
<evidence type="ECO:0000256" key="2">
    <source>
        <dbReference type="ARBA" id="ARBA00022448"/>
    </source>
</evidence>
<comment type="caution">
    <text evidence="11">The sequence shown here is derived from an EMBL/GenBank/DDBJ whole genome shotgun (WGS) entry which is preliminary data.</text>
</comment>
<dbReference type="GO" id="GO:0016020">
    <property type="term" value="C:membrane"/>
    <property type="evidence" value="ECO:0007669"/>
    <property type="project" value="UniProtKB-SubCell"/>
</dbReference>
<gene>
    <name evidence="11" type="primary">mscL</name>
    <name evidence="11" type="ORF">P7I34_05145</name>
</gene>
<protein>
    <submittedName>
        <fullName evidence="11">Large conductance mechanosensitive channel protein MscL</fullName>
    </submittedName>
</protein>
<evidence type="ECO:0000256" key="9">
    <source>
        <dbReference type="SAM" id="MobiDB-lite"/>
    </source>
</evidence>
<accession>A0ABD5FIF8</accession>
<dbReference type="SUPFAM" id="SSF81330">
    <property type="entry name" value="Gated mechanosensitive channel"/>
    <property type="match status" value="1"/>
</dbReference>
<keyword evidence="2" id="KW-0813">Transport</keyword>
<dbReference type="Proteomes" id="UP001253851">
    <property type="component" value="Unassembled WGS sequence"/>
</dbReference>
<evidence type="ECO:0000256" key="6">
    <source>
        <dbReference type="ARBA" id="ARBA00023065"/>
    </source>
</evidence>
<dbReference type="InterPro" id="IPR037673">
    <property type="entry name" value="MSC/AndL"/>
</dbReference>
<dbReference type="RefSeq" id="WP_213356812.1">
    <property type="nucleotide sequence ID" value="NZ_JAFLJG010000006.1"/>
</dbReference>
<keyword evidence="3" id="KW-1003">Cell membrane</keyword>
<keyword evidence="5 10" id="KW-1133">Transmembrane helix</keyword>
<dbReference type="PANTHER" id="PTHR30266:SF2">
    <property type="entry name" value="LARGE-CONDUCTANCE MECHANOSENSITIVE CHANNEL"/>
    <property type="match status" value="1"/>
</dbReference>
<dbReference type="EMBL" id="JARQDZ010000002">
    <property type="protein sequence ID" value="MDT2982037.1"/>
    <property type="molecule type" value="Genomic_DNA"/>
</dbReference>
<evidence type="ECO:0000256" key="10">
    <source>
        <dbReference type="SAM" id="Phobius"/>
    </source>
</evidence>
<evidence type="ECO:0000256" key="4">
    <source>
        <dbReference type="ARBA" id="ARBA00022692"/>
    </source>
</evidence>
<proteinExistence type="predicted"/>
<reference evidence="11 12" key="1">
    <citation type="submission" date="2023-03" db="EMBL/GenBank/DDBJ databases">
        <authorList>
            <person name="Shen W."/>
            <person name="Cai J."/>
        </authorList>
    </citation>
    <scope>NUCLEOTIDE SEQUENCE [LARGE SCALE GENOMIC DNA]</scope>
    <source>
        <strain evidence="11 12">B516</strain>
    </source>
</reference>
<keyword evidence="8" id="KW-0407">Ion channel</keyword>
<evidence type="ECO:0000256" key="1">
    <source>
        <dbReference type="ARBA" id="ARBA00004141"/>
    </source>
</evidence>
<dbReference type="InterPro" id="IPR001185">
    <property type="entry name" value="MS_channel"/>
</dbReference>
<evidence type="ECO:0000256" key="3">
    <source>
        <dbReference type="ARBA" id="ARBA00022475"/>
    </source>
</evidence>
<dbReference type="Gene3D" id="1.10.1200.120">
    <property type="entry name" value="Large-conductance mechanosensitive channel, MscL, domain 1"/>
    <property type="match status" value="1"/>
</dbReference>
<dbReference type="PRINTS" id="PR01264">
    <property type="entry name" value="MECHCHANNEL"/>
</dbReference>
<keyword evidence="6" id="KW-0406">Ion transport</keyword>